<dbReference type="EMBL" id="LBTX01000019">
    <property type="protein sequence ID" value="KKQ49095.1"/>
    <property type="molecule type" value="Genomic_DNA"/>
</dbReference>
<comment type="caution">
    <text evidence="1">The sequence shown here is derived from an EMBL/GenBank/DDBJ whole genome shotgun (WGS) entry which is preliminary data.</text>
</comment>
<reference evidence="1 2" key="1">
    <citation type="journal article" date="2015" name="Nature">
        <title>rRNA introns, odd ribosomes, and small enigmatic genomes across a large radiation of phyla.</title>
        <authorList>
            <person name="Brown C.T."/>
            <person name="Hug L.A."/>
            <person name="Thomas B.C."/>
            <person name="Sharon I."/>
            <person name="Castelle C.J."/>
            <person name="Singh A."/>
            <person name="Wilkins M.J."/>
            <person name="Williams K.H."/>
            <person name="Banfield J.F."/>
        </authorList>
    </citation>
    <scope>NUCLEOTIDE SEQUENCE [LARGE SCALE GENOMIC DNA]</scope>
</reference>
<dbReference type="Proteomes" id="UP000034231">
    <property type="component" value="Unassembled WGS sequence"/>
</dbReference>
<protein>
    <recommendedName>
        <fullName evidence="3">Dolichyl-phosphate beta-D-mannosyltransferase</fullName>
    </recommendedName>
</protein>
<dbReference type="AlphaFoldDB" id="A0A0G0IDR5"/>
<sequence>MLTKKNTKETAVIVIPTYNEADNIGKMIEYL</sequence>
<evidence type="ECO:0000313" key="2">
    <source>
        <dbReference type="Proteomes" id="UP000034231"/>
    </source>
</evidence>
<evidence type="ECO:0008006" key="3">
    <source>
        <dbReference type="Google" id="ProtNLM"/>
    </source>
</evidence>
<name>A0A0G0IDR5_9BACT</name>
<evidence type="ECO:0000313" key="1">
    <source>
        <dbReference type="EMBL" id="KKQ49095.1"/>
    </source>
</evidence>
<organism evidence="1 2">
    <name type="scientific">Candidatus Shapirobacteria bacterium GW2011_GWE1_38_10</name>
    <dbReference type="NCBI Taxonomy" id="1618488"/>
    <lineage>
        <taxon>Bacteria</taxon>
        <taxon>Candidatus Shapironibacteriota</taxon>
    </lineage>
</organism>
<gene>
    <name evidence="1" type="ORF">US68_C0019G0014</name>
</gene>
<feature type="non-terminal residue" evidence="1">
    <location>
        <position position="31"/>
    </location>
</feature>
<accession>A0A0G0IDR5</accession>
<proteinExistence type="predicted"/>